<dbReference type="PANTHER" id="PTHR30537:SF35">
    <property type="entry name" value="TRANSCRIPTIONAL REGULATORY PROTEIN"/>
    <property type="match status" value="1"/>
</dbReference>
<evidence type="ECO:0000256" key="3">
    <source>
        <dbReference type="ARBA" id="ARBA00023125"/>
    </source>
</evidence>
<evidence type="ECO:0000313" key="6">
    <source>
        <dbReference type="EMBL" id="NDY92474.1"/>
    </source>
</evidence>
<dbReference type="CDD" id="cd08422">
    <property type="entry name" value="PBP2_CrgA_like"/>
    <property type="match status" value="1"/>
</dbReference>
<dbReference type="AlphaFoldDB" id="A0A7C9PJ43"/>
<dbReference type="InterPro" id="IPR058163">
    <property type="entry name" value="LysR-type_TF_proteobact-type"/>
</dbReference>
<dbReference type="InterPro" id="IPR005119">
    <property type="entry name" value="LysR_subst-bd"/>
</dbReference>
<keyword evidence="4" id="KW-0804">Transcription</keyword>
<dbReference type="GO" id="GO:0006351">
    <property type="term" value="P:DNA-templated transcription"/>
    <property type="evidence" value="ECO:0007669"/>
    <property type="project" value="TreeGrafter"/>
</dbReference>
<dbReference type="Gene3D" id="1.10.10.10">
    <property type="entry name" value="Winged helix-like DNA-binding domain superfamily/Winged helix DNA-binding domain"/>
    <property type="match status" value="1"/>
</dbReference>
<dbReference type="Pfam" id="PF03466">
    <property type="entry name" value="LysR_substrate"/>
    <property type="match status" value="1"/>
</dbReference>
<feature type="domain" description="HTH lysR-type" evidence="5">
    <location>
        <begin position="1"/>
        <end position="59"/>
    </location>
</feature>
<evidence type="ECO:0000256" key="2">
    <source>
        <dbReference type="ARBA" id="ARBA00023015"/>
    </source>
</evidence>
<dbReference type="Gene3D" id="3.40.190.290">
    <property type="match status" value="1"/>
</dbReference>
<comment type="similarity">
    <text evidence="1">Belongs to the LysR transcriptional regulatory family.</text>
</comment>
<keyword evidence="2" id="KW-0805">Transcription regulation</keyword>
<organism evidence="6 7">
    <name type="scientific">Ideonella livida</name>
    <dbReference type="NCBI Taxonomy" id="2707176"/>
    <lineage>
        <taxon>Bacteria</taxon>
        <taxon>Pseudomonadati</taxon>
        <taxon>Pseudomonadota</taxon>
        <taxon>Betaproteobacteria</taxon>
        <taxon>Burkholderiales</taxon>
        <taxon>Sphaerotilaceae</taxon>
        <taxon>Ideonella</taxon>
    </lineage>
</organism>
<comment type="caution">
    <text evidence="6">The sequence shown here is derived from an EMBL/GenBank/DDBJ whole genome shotgun (WGS) entry which is preliminary data.</text>
</comment>
<sequence>MDRLTAAQVFVEVADSGSLTRAAERLDMSAAMVSRYLAAAEDWLGARLLHRTTRRISLTEAGQTALASTRAWLELAEDMRQRAGDGRREPQARLRVSTSASFADAQLTAAVVDFRALHPRVQVELLASDRAVDLVEDRIDLAVRISRQLDPALLSRPLAVCRSVLCAAPGYVTRHGLPRTPAELADHRHLTHAHGSGTTYRLAPVPPAQGPVSTVGVQGELATNETAVLRRAALLGAGIAMLPTYYVAEDLARGALVRLLPDHEPEVLGVYAVYLSRRHQPLALRLLVDFLAARFGGPVAPWDRPAEA</sequence>
<evidence type="ECO:0000313" key="7">
    <source>
        <dbReference type="Proteomes" id="UP000484255"/>
    </source>
</evidence>
<name>A0A7C9PJ43_9BURK</name>
<dbReference type="GO" id="GO:0043565">
    <property type="term" value="F:sequence-specific DNA binding"/>
    <property type="evidence" value="ECO:0007669"/>
    <property type="project" value="TreeGrafter"/>
</dbReference>
<reference evidence="6 7" key="1">
    <citation type="submission" date="2020-02" db="EMBL/GenBank/DDBJ databases">
        <title>Ideonella bacterium strain TBM-1.</title>
        <authorList>
            <person name="Chen W.-M."/>
        </authorList>
    </citation>
    <scope>NUCLEOTIDE SEQUENCE [LARGE SCALE GENOMIC DNA]</scope>
    <source>
        <strain evidence="6 7">TBM-1</strain>
    </source>
</reference>
<dbReference type="Pfam" id="PF00126">
    <property type="entry name" value="HTH_1"/>
    <property type="match status" value="1"/>
</dbReference>
<dbReference type="InterPro" id="IPR036390">
    <property type="entry name" value="WH_DNA-bd_sf"/>
</dbReference>
<dbReference type="PROSITE" id="PS50931">
    <property type="entry name" value="HTH_LYSR"/>
    <property type="match status" value="1"/>
</dbReference>
<dbReference type="RefSeq" id="WP_163458385.1">
    <property type="nucleotide sequence ID" value="NZ_JAAGOH010000018.1"/>
</dbReference>
<dbReference type="InterPro" id="IPR000847">
    <property type="entry name" value="LysR_HTH_N"/>
</dbReference>
<dbReference type="PANTHER" id="PTHR30537">
    <property type="entry name" value="HTH-TYPE TRANSCRIPTIONAL REGULATOR"/>
    <property type="match status" value="1"/>
</dbReference>
<evidence type="ECO:0000259" key="5">
    <source>
        <dbReference type="PROSITE" id="PS50931"/>
    </source>
</evidence>
<evidence type="ECO:0000256" key="1">
    <source>
        <dbReference type="ARBA" id="ARBA00009437"/>
    </source>
</evidence>
<dbReference type="SUPFAM" id="SSF53850">
    <property type="entry name" value="Periplasmic binding protein-like II"/>
    <property type="match status" value="1"/>
</dbReference>
<dbReference type="SUPFAM" id="SSF46785">
    <property type="entry name" value="Winged helix' DNA-binding domain"/>
    <property type="match status" value="1"/>
</dbReference>
<dbReference type="GO" id="GO:0003700">
    <property type="term" value="F:DNA-binding transcription factor activity"/>
    <property type="evidence" value="ECO:0007669"/>
    <property type="project" value="InterPro"/>
</dbReference>
<keyword evidence="7" id="KW-1185">Reference proteome</keyword>
<dbReference type="Proteomes" id="UP000484255">
    <property type="component" value="Unassembled WGS sequence"/>
</dbReference>
<protein>
    <submittedName>
        <fullName evidence="6">LysR family transcriptional regulator</fullName>
    </submittedName>
</protein>
<gene>
    <name evidence="6" type="ORF">G3A44_14900</name>
</gene>
<dbReference type="EMBL" id="JAAGOH010000018">
    <property type="protein sequence ID" value="NDY92474.1"/>
    <property type="molecule type" value="Genomic_DNA"/>
</dbReference>
<dbReference type="FunFam" id="1.10.10.10:FF:000001">
    <property type="entry name" value="LysR family transcriptional regulator"/>
    <property type="match status" value="1"/>
</dbReference>
<evidence type="ECO:0000256" key="4">
    <source>
        <dbReference type="ARBA" id="ARBA00023163"/>
    </source>
</evidence>
<proteinExistence type="inferred from homology"/>
<accession>A0A7C9PJ43</accession>
<dbReference type="InterPro" id="IPR036388">
    <property type="entry name" value="WH-like_DNA-bd_sf"/>
</dbReference>
<keyword evidence="3" id="KW-0238">DNA-binding</keyword>